<reference evidence="17 18" key="1">
    <citation type="journal article" date="2020" name="ISME J.">
        <title>Uncovering the hidden diversity of litter-decomposition mechanisms in mushroom-forming fungi.</title>
        <authorList>
            <person name="Floudas D."/>
            <person name="Bentzer J."/>
            <person name="Ahren D."/>
            <person name="Johansson T."/>
            <person name="Persson P."/>
            <person name="Tunlid A."/>
        </authorList>
    </citation>
    <scope>NUCLEOTIDE SEQUENCE [LARGE SCALE GENOMIC DNA]</scope>
    <source>
        <strain evidence="17 18">CBS 101986</strain>
    </source>
</reference>
<feature type="compositionally biased region" description="Polar residues" evidence="14">
    <location>
        <begin position="147"/>
        <end position="156"/>
    </location>
</feature>
<name>A0A8H5AXA6_9AGAR</name>
<dbReference type="Gene3D" id="2.40.160.120">
    <property type="match status" value="1"/>
</dbReference>
<feature type="compositionally biased region" description="Basic residues" evidence="14">
    <location>
        <begin position="63"/>
        <end position="74"/>
    </location>
</feature>
<keyword evidence="5" id="KW-0690">Ribosome biogenesis</keyword>
<dbReference type="InterPro" id="IPR027417">
    <property type="entry name" value="P-loop_NTPase"/>
</dbReference>
<evidence type="ECO:0000256" key="4">
    <source>
        <dbReference type="ARBA" id="ARBA00012552"/>
    </source>
</evidence>
<evidence type="ECO:0000256" key="7">
    <source>
        <dbReference type="ARBA" id="ARBA00022741"/>
    </source>
</evidence>
<keyword evidence="6" id="KW-0698">rRNA processing</keyword>
<comment type="subcellular location">
    <subcellularLocation>
        <location evidence="1">Nucleus</location>
        <location evidence="1">Nucleolus</location>
    </subcellularLocation>
</comment>
<keyword evidence="8" id="KW-0378">Hydrolase</keyword>
<dbReference type="AlphaFoldDB" id="A0A8H5AXA6"/>
<dbReference type="InterPro" id="IPR018494">
    <property type="entry name" value="Oxysterol-bd_CS"/>
</dbReference>
<dbReference type="InterPro" id="IPR011545">
    <property type="entry name" value="DEAD/DEAH_box_helicase_dom"/>
</dbReference>
<feature type="compositionally biased region" description="Basic and acidic residues" evidence="14">
    <location>
        <begin position="993"/>
        <end position="1015"/>
    </location>
</feature>
<feature type="region of interest" description="Disordered" evidence="14">
    <location>
        <begin position="993"/>
        <end position="1017"/>
    </location>
</feature>
<protein>
    <recommendedName>
        <fullName evidence="4">RNA helicase</fullName>
        <ecNumber evidence="4">3.6.4.13</ecNumber>
    </recommendedName>
</protein>
<comment type="caution">
    <text evidence="17">The sequence shown here is derived from an EMBL/GenBank/DDBJ whole genome shotgun (WGS) entry which is preliminary data.</text>
</comment>
<organism evidence="17 18">
    <name type="scientific">Psilocybe cf. subviscida</name>
    <dbReference type="NCBI Taxonomy" id="2480587"/>
    <lineage>
        <taxon>Eukaryota</taxon>
        <taxon>Fungi</taxon>
        <taxon>Dikarya</taxon>
        <taxon>Basidiomycota</taxon>
        <taxon>Agaricomycotina</taxon>
        <taxon>Agaricomycetes</taxon>
        <taxon>Agaricomycetidae</taxon>
        <taxon>Agaricales</taxon>
        <taxon>Agaricineae</taxon>
        <taxon>Strophariaceae</taxon>
        <taxon>Psilocybe</taxon>
    </lineage>
</organism>
<comment type="similarity">
    <text evidence="2 13">Belongs to the OSBP family.</text>
</comment>
<dbReference type="InterPro" id="IPR037239">
    <property type="entry name" value="OSBP_sf"/>
</dbReference>
<dbReference type="PROSITE" id="PS01013">
    <property type="entry name" value="OSBP"/>
    <property type="match status" value="1"/>
</dbReference>
<evidence type="ECO:0000259" key="15">
    <source>
        <dbReference type="PROSITE" id="PS51192"/>
    </source>
</evidence>
<keyword evidence="9" id="KW-0347">Helicase</keyword>
<proteinExistence type="inferred from homology"/>
<evidence type="ECO:0000256" key="1">
    <source>
        <dbReference type="ARBA" id="ARBA00004604"/>
    </source>
</evidence>
<dbReference type="EMBL" id="JAACJJ010000056">
    <property type="protein sequence ID" value="KAF5312647.1"/>
    <property type="molecule type" value="Genomic_DNA"/>
</dbReference>
<dbReference type="CDD" id="cd18787">
    <property type="entry name" value="SF2_C_DEAD"/>
    <property type="match status" value="1"/>
</dbReference>
<feature type="compositionally biased region" description="Basic and acidic residues" evidence="14">
    <location>
        <begin position="1"/>
        <end position="10"/>
    </location>
</feature>
<comment type="similarity">
    <text evidence="3">Belongs to the DEAD box helicase family. DDX5/DBP2 subfamily.</text>
</comment>
<dbReference type="InterPro" id="IPR000648">
    <property type="entry name" value="Oxysterol-bd"/>
</dbReference>
<feature type="compositionally biased region" description="Acidic residues" evidence="14">
    <location>
        <begin position="86"/>
        <end position="98"/>
    </location>
</feature>
<evidence type="ECO:0000256" key="12">
    <source>
        <dbReference type="ARBA" id="ARBA00037449"/>
    </source>
</evidence>
<evidence type="ECO:0000256" key="14">
    <source>
        <dbReference type="SAM" id="MobiDB-lite"/>
    </source>
</evidence>
<keyword evidence="18" id="KW-1185">Reference proteome</keyword>
<evidence type="ECO:0000256" key="8">
    <source>
        <dbReference type="ARBA" id="ARBA00022801"/>
    </source>
</evidence>
<dbReference type="CDD" id="cd00268">
    <property type="entry name" value="DEADc"/>
    <property type="match status" value="1"/>
</dbReference>
<evidence type="ECO:0000256" key="13">
    <source>
        <dbReference type="RuleBase" id="RU003844"/>
    </source>
</evidence>
<dbReference type="Gene3D" id="3.30.70.3490">
    <property type="match status" value="1"/>
</dbReference>
<evidence type="ECO:0000256" key="11">
    <source>
        <dbReference type="ARBA" id="ARBA00023242"/>
    </source>
</evidence>
<keyword evidence="7" id="KW-0547">Nucleotide-binding</keyword>
<evidence type="ECO:0000256" key="5">
    <source>
        <dbReference type="ARBA" id="ARBA00022517"/>
    </source>
</evidence>
<dbReference type="Pfam" id="PF00271">
    <property type="entry name" value="Helicase_C"/>
    <property type="match status" value="1"/>
</dbReference>
<feature type="compositionally biased region" description="Basic and acidic residues" evidence="14">
    <location>
        <begin position="122"/>
        <end position="132"/>
    </location>
</feature>
<accession>A0A8H5AXA6</accession>
<dbReference type="PROSITE" id="PS51194">
    <property type="entry name" value="HELICASE_CTER"/>
    <property type="match status" value="1"/>
</dbReference>
<dbReference type="InterPro" id="IPR001650">
    <property type="entry name" value="Helicase_C-like"/>
</dbReference>
<dbReference type="Gene3D" id="3.40.50.300">
    <property type="entry name" value="P-loop containing nucleotide triphosphate hydrolases"/>
    <property type="match status" value="2"/>
</dbReference>
<dbReference type="SMART" id="SM00487">
    <property type="entry name" value="DEXDc"/>
    <property type="match status" value="1"/>
</dbReference>
<dbReference type="GO" id="GO:0008289">
    <property type="term" value="F:lipid binding"/>
    <property type="evidence" value="ECO:0007669"/>
    <property type="project" value="InterPro"/>
</dbReference>
<dbReference type="GO" id="GO:0005524">
    <property type="term" value="F:ATP binding"/>
    <property type="evidence" value="ECO:0007669"/>
    <property type="project" value="UniProtKB-KW"/>
</dbReference>
<dbReference type="SUPFAM" id="SSF52540">
    <property type="entry name" value="P-loop containing nucleoside triphosphate hydrolases"/>
    <property type="match status" value="1"/>
</dbReference>
<feature type="compositionally biased region" description="Low complexity" evidence="14">
    <location>
        <begin position="175"/>
        <end position="203"/>
    </location>
</feature>
<dbReference type="EC" id="3.6.4.13" evidence="4"/>
<keyword evidence="10" id="KW-0067">ATP-binding</keyword>
<evidence type="ECO:0000256" key="10">
    <source>
        <dbReference type="ARBA" id="ARBA00022840"/>
    </source>
</evidence>
<evidence type="ECO:0000256" key="9">
    <source>
        <dbReference type="ARBA" id="ARBA00022806"/>
    </source>
</evidence>
<sequence length="1066" mass="117847">MCDHCFDQEHTPPSPHYPLLPIMSGDTISLKEEKKSKKSKSKVVDIPVANADEAVEDTEKAEKKKKKKKKSKKNKLSEQDSQLEVAVEETAMDVDEPAVIDTEKKKKKKKKYAEVEGSMSVEAKEIPVDSSDKKKRKKRKHSETEEVTPTTEASTSEPKKEKKEKKRRRKEDESASTSEPTTSAETSSAPSKAASPSKVTSTASPAEVEAFLKKHSITITTPDGVPPVTPVTAFSQLSIPAELSASFKTFKEPSPIQACTWPPALEGRDVVGIAETGSGKTLAFGIPGLCRLVNSPVSTSSGKSTVSILVVAPTRELAIQTHDTLSALGKPFGIASVAVFGGVPKEPQVRMLKNANKATDGLTTRIIVGTPGRILDLMQEGACDLSEVNYLVLDEADRMLDKGFENDIRNIISATKPAADRQTMMFSATWPEAVRRLASTFQRNPVRVTVGSDDLTANSRVHQSIDVFDDARTKDQKLLNLLKSMSHKKTTNNGAEESRILIFALYKKEASRVEQMLKRQGYAVGAIHGDMSQTARMETLENFKNGTTGLMVATDVAARGLDIPNVGAVVNYTFPLTIEDYIHRIGRTGRGGKTGKAVTFFTGEGHERALAGEFARVLREGGFDNEALKKFPMTIKKKEHSAYGAFFRDDIPAPKGPTKILAAMMGLFSQAGSTFKQAVKPRGSVEAEDKPPSDTEPDDTSILFVLLVTYYDFLVGMDLSKVTFPTFVLEPRSMLERITDFMSHPDLIFGQAHPITFQTCAYYLAGWHIKPKGVKKPYNPVLGEFFRCRYDYPNGTQGFYIAEQVSHHPPVSAFFYITPANHVSIIGELRPKSKFLGNSVSTTMEGENRVTLLGKPEDGEYVITMPNMYARGILFGKMVLELGDTCTAKNEKHGLYCDLDFKTKGFFSGVYNSLVGRIRKNSSEIGEITGRWSHVMDLKSNKTGKKRVLFDAEKDGQNISPKWVPTIEDQEPNESRRLWSDLTEAITLKDMEKATTAKTSVEDAQREQRKRREESGETFVPRFFENVNGRWMPKLKVPTDPQEATLAVQDWIFPLSTNLSTTASNP</sequence>
<dbReference type="OrthoDB" id="14833at2759"/>
<dbReference type="PROSITE" id="PS00039">
    <property type="entry name" value="DEAD_ATP_HELICASE"/>
    <property type="match status" value="1"/>
</dbReference>
<evidence type="ECO:0000313" key="17">
    <source>
        <dbReference type="EMBL" id="KAF5312647.1"/>
    </source>
</evidence>
<evidence type="ECO:0000256" key="2">
    <source>
        <dbReference type="ARBA" id="ARBA00008842"/>
    </source>
</evidence>
<dbReference type="GO" id="GO:0003724">
    <property type="term" value="F:RNA helicase activity"/>
    <property type="evidence" value="ECO:0007669"/>
    <property type="project" value="UniProtKB-EC"/>
</dbReference>
<dbReference type="Proteomes" id="UP000567179">
    <property type="component" value="Unassembled WGS sequence"/>
</dbReference>
<dbReference type="GO" id="GO:0003676">
    <property type="term" value="F:nucleic acid binding"/>
    <property type="evidence" value="ECO:0007669"/>
    <property type="project" value="InterPro"/>
</dbReference>
<dbReference type="SUPFAM" id="SSF144000">
    <property type="entry name" value="Oxysterol-binding protein-like"/>
    <property type="match status" value="1"/>
</dbReference>
<dbReference type="PROSITE" id="PS51192">
    <property type="entry name" value="HELICASE_ATP_BIND_1"/>
    <property type="match status" value="1"/>
</dbReference>
<evidence type="ECO:0000256" key="3">
    <source>
        <dbReference type="ARBA" id="ARBA00009334"/>
    </source>
</evidence>
<dbReference type="InterPro" id="IPR044742">
    <property type="entry name" value="DEAD/DEAH_RhlB"/>
</dbReference>
<dbReference type="Pfam" id="PF00270">
    <property type="entry name" value="DEAD"/>
    <property type="match status" value="1"/>
</dbReference>
<evidence type="ECO:0000259" key="16">
    <source>
        <dbReference type="PROSITE" id="PS51194"/>
    </source>
</evidence>
<keyword evidence="11" id="KW-0539">Nucleus</keyword>
<feature type="region of interest" description="Disordered" evidence="14">
    <location>
        <begin position="1"/>
        <end position="203"/>
    </location>
</feature>
<dbReference type="SMART" id="SM00490">
    <property type="entry name" value="HELICc"/>
    <property type="match status" value="1"/>
</dbReference>
<dbReference type="Pfam" id="PF01237">
    <property type="entry name" value="Oxysterol_BP"/>
    <property type="match status" value="1"/>
</dbReference>
<dbReference type="InterPro" id="IPR000629">
    <property type="entry name" value="RNA-helicase_DEAD-box_CS"/>
</dbReference>
<evidence type="ECO:0000256" key="6">
    <source>
        <dbReference type="ARBA" id="ARBA00022552"/>
    </source>
</evidence>
<feature type="domain" description="Helicase ATP-binding" evidence="15">
    <location>
        <begin position="261"/>
        <end position="448"/>
    </location>
</feature>
<dbReference type="GO" id="GO:0016787">
    <property type="term" value="F:hydrolase activity"/>
    <property type="evidence" value="ECO:0007669"/>
    <property type="project" value="UniProtKB-KW"/>
</dbReference>
<gene>
    <name evidence="17" type="ORF">D9619_003313</name>
</gene>
<dbReference type="PANTHER" id="PTHR47958">
    <property type="entry name" value="ATP-DEPENDENT RNA HELICASE DBP3"/>
    <property type="match status" value="1"/>
</dbReference>
<feature type="domain" description="Helicase C-terminal" evidence="16">
    <location>
        <begin position="473"/>
        <end position="639"/>
    </location>
</feature>
<dbReference type="InterPro" id="IPR014001">
    <property type="entry name" value="Helicase_ATP-bd"/>
</dbReference>
<evidence type="ECO:0000313" key="18">
    <source>
        <dbReference type="Proteomes" id="UP000567179"/>
    </source>
</evidence>
<comment type="function">
    <text evidence="12">ATP-dependent RNA helicase required for 60S ribosomal subunit synthesis. Involved in efficient pre-rRNA processing, predominantly at site A3, which is necessary for the normal formation of 25S and 5.8S rRNAs.</text>
</comment>